<evidence type="ECO:0000313" key="14">
    <source>
        <dbReference type="Proteomes" id="UP000484885"/>
    </source>
</evidence>
<dbReference type="GO" id="GO:0071949">
    <property type="term" value="F:FAD binding"/>
    <property type="evidence" value="ECO:0007669"/>
    <property type="project" value="TreeGrafter"/>
</dbReference>
<comment type="cofactor">
    <cofactor evidence="1 12">
        <name>FAD</name>
        <dbReference type="ChEBI" id="CHEBI:57692"/>
    </cofactor>
</comment>
<keyword evidence="6 12" id="KW-0274">FAD</keyword>
<comment type="similarity">
    <text evidence="3 12">Belongs to the methylenetetrahydrofolate reductase family.</text>
</comment>
<evidence type="ECO:0000256" key="11">
    <source>
        <dbReference type="ARBA" id="ARBA00048628"/>
    </source>
</evidence>
<keyword evidence="9" id="KW-0486">Methionine biosynthesis</keyword>
<sequence>MEAPQLSFEFFPPRDDVQTARFRTARDRLLALHPDYVSVTFGAGGSTRSRTVDTVREIAEASGIPVAPHISCMSEDLDSLRQLLESYDRFGVKRLVVLRGDRPSGRYAGVFEHAADLVADIRQRWGSRFHLEVACYPEHHPESPSPAADLRHFRDKVAAGADGAITQYFFNAECYFRFVDDARALGVDVPIVPGVMPITNYQGLARFSRTCGAEIPQWIDKRLQAWDAEGDRESLIEFGHEVVCNLCRRLLDGGAPGLHFYTLNRAGPSLRLCSDLGLGNR</sequence>
<dbReference type="PANTHER" id="PTHR45754">
    <property type="entry name" value="METHYLENETETRAHYDROFOLATE REDUCTASE"/>
    <property type="match status" value="1"/>
</dbReference>
<evidence type="ECO:0000256" key="6">
    <source>
        <dbReference type="ARBA" id="ARBA00022827"/>
    </source>
</evidence>
<gene>
    <name evidence="13" type="primary">metF</name>
    <name evidence="13" type="ORF">G3I74_09500</name>
</gene>
<dbReference type="EMBL" id="JAAGSC010000041">
    <property type="protein sequence ID" value="NDY95964.1"/>
    <property type="molecule type" value="Genomic_DNA"/>
</dbReference>
<dbReference type="UniPathway" id="UPA00193"/>
<evidence type="ECO:0000256" key="10">
    <source>
        <dbReference type="ARBA" id="ARBA00034478"/>
    </source>
</evidence>
<dbReference type="AlphaFoldDB" id="A0A845UZS1"/>
<dbReference type="GO" id="GO:0106312">
    <property type="term" value="F:methylenetetrahydrofolate reductase (NADH) activity"/>
    <property type="evidence" value="ECO:0007669"/>
    <property type="project" value="UniProtKB-EC"/>
</dbReference>
<evidence type="ECO:0000256" key="2">
    <source>
        <dbReference type="ARBA" id="ARBA00004777"/>
    </source>
</evidence>
<evidence type="ECO:0000256" key="1">
    <source>
        <dbReference type="ARBA" id="ARBA00001974"/>
    </source>
</evidence>
<keyword evidence="4" id="KW-0028">Amino-acid biosynthesis</keyword>
<dbReference type="Gene3D" id="3.20.20.220">
    <property type="match status" value="1"/>
</dbReference>
<comment type="pathway">
    <text evidence="2 12">One-carbon metabolism; tetrahydrofolate interconversion.</text>
</comment>
<keyword evidence="8" id="KW-0520">NAD</keyword>
<dbReference type="Proteomes" id="UP000484885">
    <property type="component" value="Unassembled WGS sequence"/>
</dbReference>
<evidence type="ECO:0000256" key="5">
    <source>
        <dbReference type="ARBA" id="ARBA00022630"/>
    </source>
</evidence>
<dbReference type="InterPro" id="IPR004620">
    <property type="entry name" value="MTHF_reductase_bac"/>
</dbReference>
<keyword evidence="14" id="KW-1185">Reference proteome</keyword>
<proteinExistence type="inferred from homology"/>
<evidence type="ECO:0000256" key="8">
    <source>
        <dbReference type="ARBA" id="ARBA00023027"/>
    </source>
</evidence>
<keyword evidence="7 12" id="KW-0560">Oxidoreductase</keyword>
<evidence type="ECO:0000256" key="4">
    <source>
        <dbReference type="ARBA" id="ARBA00022605"/>
    </source>
</evidence>
<protein>
    <recommendedName>
        <fullName evidence="12">Methylenetetrahydrofolate reductase</fullName>
        <ecNumber evidence="12">1.5.1.54</ecNumber>
    </recommendedName>
</protein>
<comment type="caution">
    <text evidence="13">The sequence shown here is derived from an EMBL/GenBank/DDBJ whole genome shotgun (WGS) entry which is preliminary data.</text>
</comment>
<organism evidence="13 14">
    <name type="scientific">Wenzhouxiangella limi</name>
    <dbReference type="NCBI Taxonomy" id="2707351"/>
    <lineage>
        <taxon>Bacteria</taxon>
        <taxon>Pseudomonadati</taxon>
        <taxon>Pseudomonadota</taxon>
        <taxon>Gammaproteobacteria</taxon>
        <taxon>Chromatiales</taxon>
        <taxon>Wenzhouxiangellaceae</taxon>
        <taxon>Wenzhouxiangella</taxon>
    </lineage>
</organism>
<dbReference type="InterPro" id="IPR029041">
    <property type="entry name" value="FAD-linked_oxidoreductase-like"/>
</dbReference>
<dbReference type="InterPro" id="IPR003171">
    <property type="entry name" value="Mehydrof_redctse-like"/>
</dbReference>
<dbReference type="CDD" id="cd00537">
    <property type="entry name" value="MTHFR"/>
    <property type="match status" value="1"/>
</dbReference>
<dbReference type="EC" id="1.5.1.54" evidence="12"/>
<dbReference type="Pfam" id="PF02219">
    <property type="entry name" value="MTHFR"/>
    <property type="match status" value="1"/>
</dbReference>
<dbReference type="SUPFAM" id="SSF51730">
    <property type="entry name" value="FAD-linked oxidoreductase"/>
    <property type="match status" value="1"/>
</dbReference>
<dbReference type="GO" id="GO:0009086">
    <property type="term" value="P:methionine biosynthetic process"/>
    <property type="evidence" value="ECO:0007669"/>
    <property type="project" value="UniProtKB-KW"/>
</dbReference>
<comment type="pathway">
    <text evidence="10">Amino-acid biosynthesis; L-methionine biosynthesis via de novo pathway.</text>
</comment>
<accession>A0A845UZS1</accession>
<dbReference type="GO" id="GO:0005829">
    <property type="term" value="C:cytosol"/>
    <property type="evidence" value="ECO:0007669"/>
    <property type="project" value="InterPro"/>
</dbReference>
<evidence type="ECO:0000256" key="9">
    <source>
        <dbReference type="ARBA" id="ARBA00023167"/>
    </source>
</evidence>
<comment type="catalytic activity">
    <reaction evidence="11">
        <text>(6S)-5-methyl-5,6,7,8-tetrahydrofolate + NAD(+) = (6R)-5,10-methylene-5,6,7,8-tetrahydrofolate + NADH + H(+)</text>
        <dbReference type="Rhea" id="RHEA:19821"/>
        <dbReference type="ChEBI" id="CHEBI:15378"/>
        <dbReference type="ChEBI" id="CHEBI:15636"/>
        <dbReference type="ChEBI" id="CHEBI:18608"/>
        <dbReference type="ChEBI" id="CHEBI:57540"/>
        <dbReference type="ChEBI" id="CHEBI:57945"/>
        <dbReference type="EC" id="1.5.1.54"/>
    </reaction>
    <physiologicalReaction direction="right-to-left" evidence="11">
        <dbReference type="Rhea" id="RHEA:19823"/>
    </physiologicalReaction>
</comment>
<evidence type="ECO:0000256" key="7">
    <source>
        <dbReference type="ARBA" id="ARBA00023002"/>
    </source>
</evidence>
<dbReference type="NCBIfam" id="TIGR00676">
    <property type="entry name" value="fadh2"/>
    <property type="match status" value="1"/>
</dbReference>
<reference evidence="13 14" key="1">
    <citation type="submission" date="2020-02" db="EMBL/GenBank/DDBJ databases">
        <authorList>
            <person name="Zhang X.-Y."/>
        </authorList>
    </citation>
    <scope>NUCLEOTIDE SEQUENCE [LARGE SCALE GENOMIC DNA]</scope>
    <source>
        <strain evidence="13 14">C33</strain>
    </source>
</reference>
<evidence type="ECO:0000313" key="13">
    <source>
        <dbReference type="EMBL" id="NDY95964.1"/>
    </source>
</evidence>
<dbReference type="GO" id="GO:0035999">
    <property type="term" value="P:tetrahydrofolate interconversion"/>
    <property type="evidence" value="ECO:0007669"/>
    <property type="project" value="UniProtKB-UniPathway"/>
</dbReference>
<name>A0A845UZS1_9GAMM</name>
<dbReference type="PANTHER" id="PTHR45754:SF3">
    <property type="entry name" value="METHYLENETETRAHYDROFOLATE REDUCTASE (NADPH)"/>
    <property type="match status" value="1"/>
</dbReference>
<keyword evidence="5 12" id="KW-0285">Flavoprotein</keyword>
<evidence type="ECO:0000256" key="3">
    <source>
        <dbReference type="ARBA" id="ARBA00006743"/>
    </source>
</evidence>
<evidence type="ECO:0000256" key="12">
    <source>
        <dbReference type="RuleBase" id="RU003862"/>
    </source>
</evidence>